<accession>A0A381TME3</accession>
<dbReference type="CDD" id="cd03884">
    <property type="entry name" value="M20_bAS"/>
    <property type="match status" value="1"/>
</dbReference>
<dbReference type="NCBIfam" id="TIGR01879">
    <property type="entry name" value="hydantase"/>
    <property type="match status" value="1"/>
</dbReference>
<dbReference type="InterPro" id="IPR036264">
    <property type="entry name" value="Bact_exopeptidase_dim_dom"/>
</dbReference>
<keyword evidence="4" id="KW-0378">Hydrolase</keyword>
<reference evidence="7" key="1">
    <citation type="submission" date="2018-05" db="EMBL/GenBank/DDBJ databases">
        <authorList>
            <person name="Lanie J.A."/>
            <person name="Ng W.-L."/>
            <person name="Kazmierczak K.M."/>
            <person name="Andrzejewski T.M."/>
            <person name="Davidsen T.M."/>
            <person name="Wayne K.J."/>
            <person name="Tettelin H."/>
            <person name="Glass J.I."/>
            <person name="Rusch D."/>
            <person name="Podicherti R."/>
            <person name="Tsui H.-C.T."/>
            <person name="Winkler M.E."/>
        </authorList>
    </citation>
    <scope>NUCLEOTIDE SEQUENCE</scope>
</reference>
<organism evidence="7">
    <name type="scientific">marine metagenome</name>
    <dbReference type="NCBI Taxonomy" id="408172"/>
    <lineage>
        <taxon>unclassified sequences</taxon>
        <taxon>metagenomes</taxon>
        <taxon>ecological metagenomes</taxon>
    </lineage>
</organism>
<dbReference type="PANTHER" id="PTHR32494:SF19">
    <property type="entry name" value="ALLANTOATE DEIMINASE-RELATED"/>
    <property type="match status" value="1"/>
</dbReference>
<evidence type="ECO:0000313" key="7">
    <source>
        <dbReference type="EMBL" id="SVA17235.1"/>
    </source>
</evidence>
<evidence type="ECO:0000256" key="3">
    <source>
        <dbReference type="ARBA" id="ARBA00022723"/>
    </source>
</evidence>
<evidence type="ECO:0000256" key="1">
    <source>
        <dbReference type="ARBA" id="ARBA00001936"/>
    </source>
</evidence>
<keyword evidence="3" id="KW-0479">Metal-binding</keyword>
<evidence type="ECO:0000259" key="6">
    <source>
        <dbReference type="Pfam" id="PF07687"/>
    </source>
</evidence>
<comment type="cofactor">
    <cofactor evidence="1">
        <name>Mn(2+)</name>
        <dbReference type="ChEBI" id="CHEBI:29035"/>
    </cofactor>
</comment>
<evidence type="ECO:0000256" key="2">
    <source>
        <dbReference type="ARBA" id="ARBA00011738"/>
    </source>
</evidence>
<dbReference type="Pfam" id="PF01546">
    <property type="entry name" value="Peptidase_M20"/>
    <property type="match status" value="1"/>
</dbReference>
<evidence type="ECO:0000256" key="5">
    <source>
        <dbReference type="ARBA" id="ARBA00023211"/>
    </source>
</evidence>
<comment type="subunit">
    <text evidence="2">Homodimer.</text>
</comment>
<dbReference type="GO" id="GO:0046872">
    <property type="term" value="F:metal ion binding"/>
    <property type="evidence" value="ECO:0007669"/>
    <property type="project" value="UniProtKB-KW"/>
</dbReference>
<sequence>MATVNGERLLDNLRHLRSIGAVDNGVVRPAFSEADMTARCWLRDQFEAAGLTTTLDGVGNVFGASSNPGPALLLGSHSDTQPTGGWLDGALGVVYGLEVARTLAEDSATRHLAVDVVSLQDEESRFIGCLGSRSLCGLLATDMESTAVDRDGVRLVDALREVGLADVPRTRLEPERYAGFLEAHIEQGPHLEADGLRIGVVTSIVGLGGLRLTFVGQQNHAGTTMMHLRKDAATALFALAAEINETFPKIAGPRTVWTMGRAVVHPGAASIVPGYAELDLQYRDPSEEVLDLLEAEVERLAKEVSSRGGAKVSVELARERITPVKMDRTLCKHLGAAAERSAPGQWTEMPSGAYHDAGVISEVLPTAMLFIPSIGGISHDFAEDSHDDDIVLGCQVLADATAAILSS</sequence>
<keyword evidence="5" id="KW-0464">Manganese</keyword>
<dbReference type="PANTHER" id="PTHR32494">
    <property type="entry name" value="ALLANTOATE DEIMINASE-RELATED"/>
    <property type="match status" value="1"/>
</dbReference>
<dbReference type="Gene3D" id="3.40.630.10">
    <property type="entry name" value="Zn peptidases"/>
    <property type="match status" value="1"/>
</dbReference>
<name>A0A381TME3_9ZZZZ</name>
<dbReference type="GO" id="GO:0016813">
    <property type="term" value="F:hydrolase activity, acting on carbon-nitrogen (but not peptide) bonds, in linear amidines"/>
    <property type="evidence" value="ECO:0007669"/>
    <property type="project" value="InterPro"/>
</dbReference>
<protein>
    <recommendedName>
        <fullName evidence="6">Peptidase M20 dimerisation domain-containing protein</fullName>
    </recommendedName>
</protein>
<dbReference type="SUPFAM" id="SSF55031">
    <property type="entry name" value="Bacterial exopeptidase dimerisation domain"/>
    <property type="match status" value="1"/>
</dbReference>
<dbReference type="SUPFAM" id="SSF53187">
    <property type="entry name" value="Zn-dependent exopeptidases"/>
    <property type="match status" value="1"/>
</dbReference>
<dbReference type="InterPro" id="IPR011650">
    <property type="entry name" value="Peptidase_M20_dimer"/>
</dbReference>
<proteinExistence type="predicted"/>
<evidence type="ECO:0000256" key="4">
    <source>
        <dbReference type="ARBA" id="ARBA00022801"/>
    </source>
</evidence>
<dbReference type="AlphaFoldDB" id="A0A381TME3"/>
<dbReference type="InterPro" id="IPR002933">
    <property type="entry name" value="Peptidase_M20"/>
</dbReference>
<dbReference type="Pfam" id="PF07687">
    <property type="entry name" value="M20_dimer"/>
    <property type="match status" value="1"/>
</dbReference>
<dbReference type="Gene3D" id="3.30.70.360">
    <property type="match status" value="1"/>
</dbReference>
<dbReference type="InterPro" id="IPR010158">
    <property type="entry name" value="Amidase_Cbmase"/>
</dbReference>
<feature type="domain" description="Peptidase M20 dimerisation" evidence="6">
    <location>
        <begin position="205"/>
        <end position="305"/>
    </location>
</feature>
<dbReference type="PIRSF" id="PIRSF001235">
    <property type="entry name" value="Amidase_carbamoylase"/>
    <property type="match status" value="1"/>
</dbReference>
<dbReference type="EMBL" id="UINC01004840">
    <property type="protein sequence ID" value="SVA17235.1"/>
    <property type="molecule type" value="Genomic_DNA"/>
</dbReference>
<gene>
    <name evidence="7" type="ORF">METZ01_LOCUS70089</name>
</gene>